<sequence>MLSSYLNIVDPTLDIVLDEPLAYNYSFPLDKFQKHAVKAIHRFK</sequence>
<name>A0A6C0D719_9ZZZZ</name>
<accession>A0A6C0D719</accession>
<dbReference type="EMBL" id="MN739542">
    <property type="protein sequence ID" value="QHT12263.1"/>
    <property type="molecule type" value="Genomic_DNA"/>
</dbReference>
<dbReference type="AlphaFoldDB" id="A0A6C0D719"/>
<reference evidence="1" key="1">
    <citation type="journal article" date="2020" name="Nature">
        <title>Giant virus diversity and host interactions through global metagenomics.</title>
        <authorList>
            <person name="Schulz F."/>
            <person name="Roux S."/>
            <person name="Paez-Espino D."/>
            <person name="Jungbluth S."/>
            <person name="Walsh D.A."/>
            <person name="Denef V.J."/>
            <person name="McMahon K.D."/>
            <person name="Konstantinidis K.T."/>
            <person name="Eloe-Fadrosh E.A."/>
            <person name="Kyrpides N.C."/>
            <person name="Woyke T."/>
        </authorList>
    </citation>
    <scope>NUCLEOTIDE SEQUENCE</scope>
    <source>
        <strain evidence="1">GVMAG-M-3300023174-129</strain>
    </source>
</reference>
<organism evidence="1">
    <name type="scientific">viral metagenome</name>
    <dbReference type="NCBI Taxonomy" id="1070528"/>
    <lineage>
        <taxon>unclassified sequences</taxon>
        <taxon>metagenomes</taxon>
        <taxon>organismal metagenomes</taxon>
    </lineage>
</organism>
<evidence type="ECO:0000313" key="1">
    <source>
        <dbReference type="EMBL" id="QHT12263.1"/>
    </source>
</evidence>
<proteinExistence type="predicted"/>
<protein>
    <submittedName>
        <fullName evidence="1">Uncharacterized protein</fullName>
    </submittedName>
</protein>